<dbReference type="EMBL" id="OC873246">
    <property type="protein sequence ID" value="CAD7636287.1"/>
    <property type="molecule type" value="Genomic_DNA"/>
</dbReference>
<evidence type="ECO:0000313" key="1">
    <source>
        <dbReference type="EMBL" id="CAD7636287.1"/>
    </source>
</evidence>
<dbReference type="Proteomes" id="UP000759131">
    <property type="component" value="Unassembled WGS sequence"/>
</dbReference>
<proteinExistence type="predicted"/>
<name>A0A7R9Q9T4_9ACAR</name>
<reference evidence="1" key="1">
    <citation type="submission" date="2020-11" db="EMBL/GenBank/DDBJ databases">
        <authorList>
            <person name="Tran Van P."/>
        </authorList>
    </citation>
    <scope>NUCLEOTIDE SEQUENCE</scope>
</reference>
<dbReference type="AlphaFoldDB" id="A0A7R9Q9T4"/>
<feature type="non-terminal residue" evidence="1">
    <location>
        <position position="1"/>
    </location>
</feature>
<gene>
    <name evidence="1" type="ORF">OSB1V03_LOCUS16589</name>
</gene>
<dbReference type="EMBL" id="CAJPIZ010018671">
    <property type="protein sequence ID" value="CAG2116630.1"/>
    <property type="molecule type" value="Genomic_DNA"/>
</dbReference>
<sequence>MDVLPSGHIFKELQLIQETGYLSAQLSLEDKWQQTMLEMERYLKDEPKIRSLDQFTADPWDMFSKPLMTGNRRNEMIIADMES</sequence>
<dbReference type="OrthoDB" id="4748970at2759"/>
<evidence type="ECO:0000313" key="2">
    <source>
        <dbReference type="Proteomes" id="UP000759131"/>
    </source>
</evidence>
<keyword evidence="2" id="KW-1185">Reference proteome</keyword>
<dbReference type="CDD" id="cd21973">
    <property type="entry name" value="KLF6_7_N-like"/>
    <property type="match status" value="1"/>
</dbReference>
<accession>A0A7R9Q9T4</accession>
<organism evidence="1">
    <name type="scientific">Medioppia subpectinata</name>
    <dbReference type="NCBI Taxonomy" id="1979941"/>
    <lineage>
        <taxon>Eukaryota</taxon>
        <taxon>Metazoa</taxon>
        <taxon>Ecdysozoa</taxon>
        <taxon>Arthropoda</taxon>
        <taxon>Chelicerata</taxon>
        <taxon>Arachnida</taxon>
        <taxon>Acari</taxon>
        <taxon>Acariformes</taxon>
        <taxon>Sarcoptiformes</taxon>
        <taxon>Oribatida</taxon>
        <taxon>Brachypylina</taxon>
        <taxon>Oppioidea</taxon>
        <taxon>Oppiidae</taxon>
        <taxon>Medioppia</taxon>
    </lineage>
</organism>
<protein>
    <submittedName>
        <fullName evidence="1">Uncharacterized protein</fullName>
    </submittedName>
</protein>